<dbReference type="EMBL" id="SZYD01000019">
    <property type="protein sequence ID" value="KAD2394327.1"/>
    <property type="molecule type" value="Genomic_DNA"/>
</dbReference>
<dbReference type="PANTHER" id="PTHR31623">
    <property type="entry name" value="F21J9.9"/>
    <property type="match status" value="1"/>
</dbReference>
<dbReference type="PANTHER" id="PTHR31623:SF86">
    <property type="entry name" value="DEACETYLVINDOLINE O-ACETYLTRANSFERASE"/>
    <property type="match status" value="1"/>
</dbReference>
<keyword evidence="5" id="KW-1185">Reference proteome</keyword>
<protein>
    <submittedName>
        <fullName evidence="4">Uncharacterized protein</fullName>
    </submittedName>
</protein>
<sequence>MRNGDLENFPNGMYWVTSLCGFGFNKVDFGWGKPTGTSHAVRSANAKAIVLMDTVDDDGIEAMFAWNNLSPSKMFAWIWNFED</sequence>
<evidence type="ECO:0000256" key="1">
    <source>
        <dbReference type="ARBA" id="ARBA00009861"/>
    </source>
</evidence>
<organism evidence="4 5">
    <name type="scientific">Mikania micrantha</name>
    <name type="common">bitter vine</name>
    <dbReference type="NCBI Taxonomy" id="192012"/>
    <lineage>
        <taxon>Eukaryota</taxon>
        <taxon>Viridiplantae</taxon>
        <taxon>Streptophyta</taxon>
        <taxon>Embryophyta</taxon>
        <taxon>Tracheophyta</taxon>
        <taxon>Spermatophyta</taxon>
        <taxon>Magnoliopsida</taxon>
        <taxon>eudicotyledons</taxon>
        <taxon>Gunneridae</taxon>
        <taxon>Pentapetalae</taxon>
        <taxon>asterids</taxon>
        <taxon>campanulids</taxon>
        <taxon>Asterales</taxon>
        <taxon>Asteraceae</taxon>
        <taxon>Asteroideae</taxon>
        <taxon>Heliantheae alliance</taxon>
        <taxon>Eupatorieae</taxon>
        <taxon>Mikania</taxon>
    </lineage>
</organism>
<name>A0A5N6LQ67_9ASTR</name>
<evidence type="ECO:0000313" key="4">
    <source>
        <dbReference type="EMBL" id="KAD2394327.1"/>
    </source>
</evidence>
<proteinExistence type="inferred from homology"/>
<dbReference type="Pfam" id="PF02458">
    <property type="entry name" value="Transferase"/>
    <property type="match status" value="1"/>
</dbReference>
<gene>
    <name evidence="4" type="ORF">E3N88_41304</name>
</gene>
<dbReference type="InterPro" id="IPR023213">
    <property type="entry name" value="CAT-like_dom_sf"/>
</dbReference>
<dbReference type="AlphaFoldDB" id="A0A5N6LQ67"/>
<dbReference type="Gene3D" id="3.30.559.10">
    <property type="entry name" value="Chloramphenicol acetyltransferase-like domain"/>
    <property type="match status" value="1"/>
</dbReference>
<dbReference type="OrthoDB" id="10522398at2759"/>
<comment type="caution">
    <text evidence="4">The sequence shown here is derived from an EMBL/GenBank/DDBJ whole genome shotgun (WGS) entry which is preliminary data.</text>
</comment>
<evidence type="ECO:0000256" key="2">
    <source>
        <dbReference type="ARBA" id="ARBA00022679"/>
    </source>
</evidence>
<accession>A0A5N6LQ67</accession>
<keyword evidence="3" id="KW-0012">Acyltransferase</keyword>
<evidence type="ECO:0000256" key="3">
    <source>
        <dbReference type="ARBA" id="ARBA00023315"/>
    </source>
</evidence>
<reference evidence="4 5" key="1">
    <citation type="submission" date="2019-05" db="EMBL/GenBank/DDBJ databases">
        <title>Mikania micrantha, genome provides insights into the molecular mechanism of rapid growth.</title>
        <authorList>
            <person name="Liu B."/>
        </authorList>
    </citation>
    <scope>NUCLEOTIDE SEQUENCE [LARGE SCALE GENOMIC DNA]</scope>
    <source>
        <strain evidence="4">NLD-2019</strain>
        <tissue evidence="4">Leaf</tissue>
    </source>
</reference>
<keyword evidence="2" id="KW-0808">Transferase</keyword>
<evidence type="ECO:0000313" key="5">
    <source>
        <dbReference type="Proteomes" id="UP000326396"/>
    </source>
</evidence>
<comment type="similarity">
    <text evidence="1">Belongs to the plant acyltransferase family.</text>
</comment>
<dbReference type="GO" id="GO:0016746">
    <property type="term" value="F:acyltransferase activity"/>
    <property type="evidence" value="ECO:0007669"/>
    <property type="project" value="UniProtKB-KW"/>
</dbReference>
<dbReference type="Proteomes" id="UP000326396">
    <property type="component" value="Linkage Group LG9"/>
</dbReference>